<feature type="compositionally biased region" description="Acidic residues" evidence="1">
    <location>
        <begin position="46"/>
        <end position="56"/>
    </location>
</feature>
<gene>
    <name evidence="2" type="ORF">JTE90_029236</name>
</gene>
<protein>
    <recommendedName>
        <fullName evidence="4">BESS domain-containing protein</fullName>
    </recommendedName>
</protein>
<dbReference type="EMBL" id="JAFNEN010000950">
    <property type="protein sequence ID" value="KAG8175751.1"/>
    <property type="molecule type" value="Genomic_DNA"/>
</dbReference>
<reference evidence="2 3" key="1">
    <citation type="journal article" date="2022" name="Nat. Ecol. Evol.">
        <title>A masculinizing supergene underlies an exaggerated male reproductive morph in a spider.</title>
        <authorList>
            <person name="Hendrickx F."/>
            <person name="De Corte Z."/>
            <person name="Sonet G."/>
            <person name="Van Belleghem S.M."/>
            <person name="Kostlbacher S."/>
            <person name="Vangestel C."/>
        </authorList>
    </citation>
    <scope>NUCLEOTIDE SEQUENCE [LARGE SCALE GENOMIC DNA]</scope>
    <source>
        <strain evidence="2">W744_W776</strain>
    </source>
</reference>
<comment type="caution">
    <text evidence="2">The sequence shown here is derived from an EMBL/GenBank/DDBJ whole genome shotgun (WGS) entry which is preliminary data.</text>
</comment>
<evidence type="ECO:0000313" key="2">
    <source>
        <dbReference type="EMBL" id="KAG8175751.1"/>
    </source>
</evidence>
<evidence type="ECO:0008006" key="4">
    <source>
        <dbReference type="Google" id="ProtNLM"/>
    </source>
</evidence>
<sequence>MADVFTYSVEEKLITEIAKKTCVVSGEDKIVQGHCGQGLSIYDSPDAGEDTQETEEGTSTQDQSYRPEQKRVCPGSRKSIQRYQFLKDFNESRAERSAIIKELLIKEKERDPMDVFFESIAATVKTLPPHLQIYQGQKRGYSTNI</sequence>
<evidence type="ECO:0000313" key="3">
    <source>
        <dbReference type="Proteomes" id="UP000827092"/>
    </source>
</evidence>
<evidence type="ECO:0000256" key="1">
    <source>
        <dbReference type="SAM" id="MobiDB-lite"/>
    </source>
</evidence>
<feature type="region of interest" description="Disordered" evidence="1">
    <location>
        <begin position="40"/>
        <end position="75"/>
    </location>
</feature>
<proteinExistence type="predicted"/>
<accession>A0AAV6TVR8</accession>
<keyword evidence="3" id="KW-1185">Reference proteome</keyword>
<dbReference type="Proteomes" id="UP000827092">
    <property type="component" value="Unassembled WGS sequence"/>
</dbReference>
<dbReference type="AlphaFoldDB" id="A0AAV6TVR8"/>
<name>A0AAV6TVR8_9ARAC</name>
<organism evidence="2 3">
    <name type="scientific">Oedothorax gibbosus</name>
    <dbReference type="NCBI Taxonomy" id="931172"/>
    <lineage>
        <taxon>Eukaryota</taxon>
        <taxon>Metazoa</taxon>
        <taxon>Ecdysozoa</taxon>
        <taxon>Arthropoda</taxon>
        <taxon>Chelicerata</taxon>
        <taxon>Arachnida</taxon>
        <taxon>Araneae</taxon>
        <taxon>Araneomorphae</taxon>
        <taxon>Entelegynae</taxon>
        <taxon>Araneoidea</taxon>
        <taxon>Linyphiidae</taxon>
        <taxon>Erigoninae</taxon>
        <taxon>Oedothorax</taxon>
    </lineage>
</organism>